<dbReference type="HAMAP" id="MF_00185">
    <property type="entry name" value="IPP_trans"/>
    <property type="match status" value="1"/>
</dbReference>
<evidence type="ECO:0000313" key="15">
    <source>
        <dbReference type="EMBL" id="SHN76442.1"/>
    </source>
</evidence>
<evidence type="ECO:0000256" key="8">
    <source>
        <dbReference type="ARBA" id="ARBA00022842"/>
    </source>
</evidence>
<evidence type="ECO:0000256" key="2">
    <source>
        <dbReference type="ARBA" id="ARBA00003213"/>
    </source>
</evidence>
<evidence type="ECO:0000256" key="6">
    <source>
        <dbReference type="ARBA" id="ARBA00022741"/>
    </source>
</evidence>
<name>A0A1M7U073_9RHOB</name>
<feature type="compositionally biased region" description="Low complexity" evidence="14">
    <location>
        <begin position="105"/>
        <end position="120"/>
    </location>
</feature>
<feature type="binding site" evidence="10">
    <location>
        <begin position="218"/>
        <end position="223"/>
    </location>
    <ligand>
        <name>substrate</name>
    </ligand>
</feature>
<dbReference type="STRING" id="1189325.SAMN04488119_11163"/>
<feature type="site" description="Interaction with substrate tRNA" evidence="10">
    <location>
        <position position="307"/>
    </location>
</feature>
<dbReference type="PANTHER" id="PTHR11088">
    <property type="entry name" value="TRNA DIMETHYLALLYLTRANSFERASE"/>
    <property type="match status" value="1"/>
</dbReference>
<dbReference type="NCBIfam" id="TIGR00174">
    <property type="entry name" value="miaA"/>
    <property type="match status" value="1"/>
</dbReference>
<sequence>MPREEGAPAPGAEGGARDGAADGAPGAARDRTDGGADGGAKTQAPDEAHSAKRERPQDAKPRGARDEAPDGAAGGAAGGAENPAPDGARGGTPERPQDAERRGAHAGAPDGAAGAAANGAESRAPDEARSGTPERSQEAERRGARDGAADGAPGGARQRALAEMPRAARQGAQAARRGAQTAQQSAQAAQQGAQAAHLPAPLSEAALALRPVLVAGPTASGKSALALALAERLNGCVINADAIQVYGGWRVLSARPSADDEARAPHLLYGHVPMQDAHSTGRWLAEAARAIEDCARRGQTPIVVGGTGLYFAALTQGLAPIPPTPPEIRARVEALFARGGAAALREALAARDPDTLARIDARNPMRLMRALEALETTGLGLSALQARTPPPPLPPERARLVRLMPEREALYARIEARFDAMLAEGALDEAAAAAALDPPASAQAMNAIGARELIAHLHGRMTLDEARARAVQATRNYAKRQLTWLRNRMRAWPAAPDARTALALVQKS</sequence>
<feature type="compositionally biased region" description="Low complexity" evidence="14">
    <location>
        <begin position="149"/>
        <end position="159"/>
    </location>
</feature>
<evidence type="ECO:0000313" key="16">
    <source>
        <dbReference type="Proteomes" id="UP000184066"/>
    </source>
</evidence>
<protein>
    <recommendedName>
        <fullName evidence="10">tRNA dimethylallyltransferase</fullName>
        <ecNumber evidence="10">2.5.1.75</ecNumber>
    </recommendedName>
    <alternativeName>
        <fullName evidence="10">Dimethylallyl diphosphate:tRNA dimethylallyltransferase</fullName>
        <shortName evidence="10">DMAPP:tRNA dimethylallyltransferase</shortName>
        <shortName evidence="10">DMATase</shortName>
    </alternativeName>
    <alternativeName>
        <fullName evidence="10">Isopentenyl-diphosphate:tRNA isopentenyltransferase</fullName>
        <shortName evidence="10">IPP transferase</shortName>
        <shortName evidence="10">IPPT</shortName>
        <shortName evidence="10">IPTase</shortName>
    </alternativeName>
</protein>
<accession>A0A1M7U073</accession>
<comment type="cofactor">
    <cofactor evidence="1 10">
        <name>Mg(2+)</name>
        <dbReference type="ChEBI" id="CHEBI:18420"/>
    </cofactor>
</comment>
<dbReference type="AlphaFoldDB" id="A0A1M7U073"/>
<dbReference type="Gene3D" id="3.40.50.300">
    <property type="entry name" value="P-loop containing nucleotide triphosphate hydrolases"/>
    <property type="match status" value="1"/>
</dbReference>
<feature type="compositionally biased region" description="Low complexity" evidence="14">
    <location>
        <begin position="167"/>
        <end position="195"/>
    </location>
</feature>
<evidence type="ECO:0000256" key="12">
    <source>
        <dbReference type="RuleBase" id="RU003784"/>
    </source>
</evidence>
<feature type="site" description="Interaction with substrate tRNA" evidence="10">
    <location>
        <position position="329"/>
    </location>
</feature>
<dbReference type="InterPro" id="IPR027417">
    <property type="entry name" value="P-loop_NTPase"/>
</dbReference>
<dbReference type="InterPro" id="IPR039657">
    <property type="entry name" value="Dimethylallyltransferase"/>
</dbReference>
<dbReference type="SUPFAM" id="SSF52540">
    <property type="entry name" value="P-loop containing nucleoside triphosphate hydrolases"/>
    <property type="match status" value="2"/>
</dbReference>
<dbReference type="Proteomes" id="UP000184066">
    <property type="component" value="Unassembled WGS sequence"/>
</dbReference>
<reference evidence="15 16" key="1">
    <citation type="submission" date="2016-12" db="EMBL/GenBank/DDBJ databases">
        <authorList>
            <person name="Song W.-J."/>
            <person name="Kurnit D.M."/>
        </authorList>
    </citation>
    <scope>NUCLEOTIDE SEQUENCE [LARGE SCALE GENOMIC DNA]</scope>
    <source>
        <strain evidence="15 16">CGMCC 1.10808</strain>
    </source>
</reference>
<keyword evidence="4 10" id="KW-0808">Transferase</keyword>
<dbReference type="InterPro" id="IPR018022">
    <property type="entry name" value="IPT"/>
</dbReference>
<evidence type="ECO:0000256" key="5">
    <source>
        <dbReference type="ARBA" id="ARBA00022694"/>
    </source>
</evidence>
<keyword evidence="6 10" id="KW-0547">Nucleotide-binding</keyword>
<dbReference type="EMBL" id="FRDL01000012">
    <property type="protein sequence ID" value="SHN76442.1"/>
    <property type="molecule type" value="Genomic_DNA"/>
</dbReference>
<keyword evidence="8 10" id="KW-0460">Magnesium</keyword>
<dbReference type="Pfam" id="PF01715">
    <property type="entry name" value="IPPT"/>
    <property type="match status" value="1"/>
</dbReference>
<dbReference type="EC" id="2.5.1.75" evidence="10"/>
<gene>
    <name evidence="10" type="primary">miaA</name>
    <name evidence="15" type="ORF">SAMN05216200_11262</name>
</gene>
<keyword evidence="7 10" id="KW-0067">ATP-binding</keyword>
<feature type="region of interest" description="Disordered" evidence="14">
    <location>
        <begin position="1"/>
        <end position="195"/>
    </location>
</feature>
<evidence type="ECO:0000256" key="4">
    <source>
        <dbReference type="ARBA" id="ARBA00022679"/>
    </source>
</evidence>
<feature type="compositionally biased region" description="Basic and acidic residues" evidence="14">
    <location>
        <begin position="135"/>
        <end position="148"/>
    </location>
</feature>
<comment type="subunit">
    <text evidence="10">Monomer.</text>
</comment>
<feature type="compositionally biased region" description="Basic and acidic residues" evidence="14">
    <location>
        <begin position="44"/>
        <end position="68"/>
    </location>
</feature>
<evidence type="ECO:0000256" key="13">
    <source>
        <dbReference type="RuleBase" id="RU003785"/>
    </source>
</evidence>
<keyword evidence="5 10" id="KW-0819">tRNA processing</keyword>
<evidence type="ECO:0000256" key="14">
    <source>
        <dbReference type="SAM" id="MobiDB-lite"/>
    </source>
</evidence>
<dbReference type="GO" id="GO:0005524">
    <property type="term" value="F:ATP binding"/>
    <property type="evidence" value="ECO:0007669"/>
    <property type="project" value="UniProtKB-UniRule"/>
</dbReference>
<dbReference type="Gene3D" id="1.10.20.140">
    <property type="match status" value="1"/>
</dbReference>
<proteinExistence type="inferred from homology"/>
<feature type="binding site" evidence="10">
    <location>
        <begin position="216"/>
        <end position="223"/>
    </location>
    <ligand>
        <name>ATP</name>
        <dbReference type="ChEBI" id="CHEBI:30616"/>
    </ligand>
</feature>
<keyword evidence="16" id="KW-1185">Reference proteome</keyword>
<dbReference type="PANTHER" id="PTHR11088:SF60">
    <property type="entry name" value="TRNA DIMETHYLALLYLTRANSFERASE"/>
    <property type="match status" value="1"/>
</dbReference>
<dbReference type="GO" id="GO:0052381">
    <property type="term" value="F:tRNA dimethylallyltransferase activity"/>
    <property type="evidence" value="ECO:0007669"/>
    <property type="project" value="UniProtKB-UniRule"/>
</dbReference>
<evidence type="ECO:0000256" key="9">
    <source>
        <dbReference type="ARBA" id="ARBA00049563"/>
    </source>
</evidence>
<dbReference type="GO" id="GO:0006400">
    <property type="term" value="P:tRNA modification"/>
    <property type="evidence" value="ECO:0007669"/>
    <property type="project" value="TreeGrafter"/>
</dbReference>
<comment type="catalytic activity">
    <reaction evidence="9 10 11">
        <text>adenosine(37) in tRNA + dimethylallyl diphosphate = N(6)-dimethylallyladenosine(37) in tRNA + diphosphate</text>
        <dbReference type="Rhea" id="RHEA:26482"/>
        <dbReference type="Rhea" id="RHEA-COMP:10162"/>
        <dbReference type="Rhea" id="RHEA-COMP:10375"/>
        <dbReference type="ChEBI" id="CHEBI:33019"/>
        <dbReference type="ChEBI" id="CHEBI:57623"/>
        <dbReference type="ChEBI" id="CHEBI:74411"/>
        <dbReference type="ChEBI" id="CHEBI:74415"/>
        <dbReference type="EC" id="2.5.1.75"/>
    </reaction>
</comment>
<evidence type="ECO:0000256" key="1">
    <source>
        <dbReference type="ARBA" id="ARBA00001946"/>
    </source>
</evidence>
<comment type="similarity">
    <text evidence="3 10 13">Belongs to the IPP transferase family.</text>
</comment>
<evidence type="ECO:0000256" key="11">
    <source>
        <dbReference type="RuleBase" id="RU003783"/>
    </source>
</evidence>
<organism evidence="15 16">
    <name type="scientific">Oceanicella actignis</name>
    <dbReference type="NCBI Taxonomy" id="1189325"/>
    <lineage>
        <taxon>Bacteria</taxon>
        <taxon>Pseudomonadati</taxon>
        <taxon>Pseudomonadota</taxon>
        <taxon>Alphaproteobacteria</taxon>
        <taxon>Rhodobacterales</taxon>
        <taxon>Paracoccaceae</taxon>
        <taxon>Oceanicella</taxon>
    </lineage>
</organism>
<evidence type="ECO:0000256" key="7">
    <source>
        <dbReference type="ARBA" id="ARBA00022840"/>
    </source>
</evidence>
<evidence type="ECO:0000256" key="10">
    <source>
        <dbReference type="HAMAP-Rule" id="MF_00185"/>
    </source>
</evidence>
<comment type="function">
    <text evidence="2 10 12">Catalyzes the transfer of a dimethylallyl group onto the adenine at position 37 in tRNAs that read codons beginning with uridine, leading to the formation of N6-(dimethylallyl)adenosine (i(6)A).</text>
</comment>
<comment type="caution">
    <text evidence="10">Lacks conserved residue(s) required for the propagation of feature annotation.</text>
</comment>
<evidence type="ECO:0000256" key="3">
    <source>
        <dbReference type="ARBA" id="ARBA00005842"/>
    </source>
</evidence>